<dbReference type="RefSeq" id="WP_090208487.1">
    <property type="nucleotide sequence ID" value="NZ_FOZM01000002.1"/>
</dbReference>
<proteinExistence type="predicted"/>
<dbReference type="Pfam" id="PF20132">
    <property type="entry name" value="DUF6522"/>
    <property type="match status" value="1"/>
</dbReference>
<dbReference type="STRING" id="1123755.SAMN05444714_2305"/>
<dbReference type="OrthoDB" id="8238457at2"/>
<dbReference type="Proteomes" id="UP000198926">
    <property type="component" value="Unassembled WGS sequence"/>
</dbReference>
<name>A0A1I6MVQ8_9RHOB</name>
<sequence>MKIRWTPQGAEIDAVDLGGLLGLDPATVPAKMRQGEITSRSEEGIDEDAGKHRLTFWYKGRRVRIICDAQGNVLKTTRTNPPKS</sequence>
<protein>
    <submittedName>
        <fullName evidence="1">Uncharacterized protein</fullName>
    </submittedName>
</protein>
<evidence type="ECO:0000313" key="1">
    <source>
        <dbReference type="EMBL" id="SFS19691.1"/>
    </source>
</evidence>
<dbReference type="EMBL" id="FOZM01000002">
    <property type="protein sequence ID" value="SFS19691.1"/>
    <property type="molecule type" value="Genomic_DNA"/>
</dbReference>
<dbReference type="AlphaFoldDB" id="A0A1I6MVQ8"/>
<keyword evidence="2" id="KW-1185">Reference proteome</keyword>
<evidence type="ECO:0000313" key="2">
    <source>
        <dbReference type="Proteomes" id="UP000198926"/>
    </source>
</evidence>
<reference evidence="1 2" key="1">
    <citation type="submission" date="2016-10" db="EMBL/GenBank/DDBJ databases">
        <authorList>
            <person name="de Groot N.N."/>
        </authorList>
    </citation>
    <scope>NUCLEOTIDE SEQUENCE [LARGE SCALE GENOMIC DNA]</scope>
    <source>
        <strain evidence="1 2">DSM 29433</strain>
    </source>
</reference>
<accession>A0A1I6MVQ8</accession>
<organism evidence="1 2">
    <name type="scientific">Yoonia litorea</name>
    <dbReference type="NCBI Taxonomy" id="1123755"/>
    <lineage>
        <taxon>Bacteria</taxon>
        <taxon>Pseudomonadati</taxon>
        <taxon>Pseudomonadota</taxon>
        <taxon>Alphaproteobacteria</taxon>
        <taxon>Rhodobacterales</taxon>
        <taxon>Paracoccaceae</taxon>
        <taxon>Yoonia</taxon>
    </lineage>
</organism>
<gene>
    <name evidence="1" type="ORF">SAMN05444714_2305</name>
</gene>
<dbReference type="InterPro" id="IPR045389">
    <property type="entry name" value="DUF6522"/>
</dbReference>